<dbReference type="VEuPathDB" id="FungiDB:PTTG_03951"/>
<reference evidence="1" key="2">
    <citation type="submission" date="2016-05" db="EMBL/GenBank/DDBJ databases">
        <title>Comparative analysis highlights variable genome content of wheat rusts and divergence of the mating loci.</title>
        <authorList>
            <person name="Cuomo C.A."/>
            <person name="Bakkeren G."/>
            <person name="Szabo L."/>
            <person name="Khalil H."/>
            <person name="Joly D."/>
            <person name="Goldberg J."/>
            <person name="Young S."/>
            <person name="Zeng Q."/>
            <person name="Fellers J."/>
        </authorList>
    </citation>
    <scope>NUCLEOTIDE SEQUENCE [LARGE SCALE GENOMIC DNA]</scope>
    <source>
        <strain evidence="1">1-1 BBBD Race 1</strain>
    </source>
</reference>
<proteinExistence type="predicted"/>
<evidence type="ECO:0000313" key="1">
    <source>
        <dbReference type="EMBL" id="OAV90437.1"/>
    </source>
</evidence>
<keyword evidence="3" id="KW-1185">Reference proteome</keyword>
<dbReference type="EnsemblFungi" id="PTTG_03951-t43_1">
    <property type="protein sequence ID" value="PTTG_03951-t43_1-p1"/>
    <property type="gene ID" value="PTTG_03951"/>
</dbReference>
<protein>
    <submittedName>
        <fullName evidence="1 2">Uncharacterized protein</fullName>
    </submittedName>
</protein>
<dbReference type="OrthoDB" id="2498398at2759"/>
<organism evidence="1">
    <name type="scientific">Puccinia triticina (isolate 1-1 / race 1 (BBBD))</name>
    <name type="common">Brown leaf rust fungus</name>
    <dbReference type="NCBI Taxonomy" id="630390"/>
    <lineage>
        <taxon>Eukaryota</taxon>
        <taxon>Fungi</taxon>
        <taxon>Dikarya</taxon>
        <taxon>Basidiomycota</taxon>
        <taxon>Pucciniomycotina</taxon>
        <taxon>Pucciniomycetes</taxon>
        <taxon>Pucciniales</taxon>
        <taxon>Pucciniaceae</taxon>
        <taxon>Puccinia</taxon>
    </lineage>
</organism>
<reference evidence="2" key="4">
    <citation type="submission" date="2025-05" db="UniProtKB">
        <authorList>
            <consortium name="EnsemblFungi"/>
        </authorList>
    </citation>
    <scope>IDENTIFICATION</scope>
    <source>
        <strain evidence="2">isolate 1-1 / race 1 (BBBD)</strain>
    </source>
</reference>
<evidence type="ECO:0000313" key="2">
    <source>
        <dbReference type="EnsemblFungi" id="PTTG_03951-t43_1-p1"/>
    </source>
</evidence>
<name>A0A180GCL5_PUCT1</name>
<reference evidence="1" key="1">
    <citation type="submission" date="2009-11" db="EMBL/GenBank/DDBJ databases">
        <authorList>
            <consortium name="The Broad Institute Genome Sequencing Platform"/>
            <person name="Ward D."/>
            <person name="Feldgarden M."/>
            <person name="Earl A."/>
            <person name="Young S.K."/>
            <person name="Zeng Q."/>
            <person name="Koehrsen M."/>
            <person name="Alvarado L."/>
            <person name="Berlin A."/>
            <person name="Bochicchio J."/>
            <person name="Borenstein D."/>
            <person name="Chapman S.B."/>
            <person name="Chen Z."/>
            <person name="Engels R."/>
            <person name="Freedman E."/>
            <person name="Gellesch M."/>
            <person name="Goldberg J."/>
            <person name="Griggs A."/>
            <person name="Gujja S."/>
            <person name="Heilman E."/>
            <person name="Heiman D."/>
            <person name="Hepburn T."/>
            <person name="Howarth C."/>
            <person name="Jen D."/>
            <person name="Larson L."/>
            <person name="Lewis B."/>
            <person name="Mehta T."/>
            <person name="Park D."/>
            <person name="Pearson M."/>
            <person name="Roberts A."/>
            <person name="Saif S."/>
            <person name="Shea T."/>
            <person name="Shenoy N."/>
            <person name="Sisk P."/>
            <person name="Stolte C."/>
            <person name="Sykes S."/>
            <person name="Thomson T."/>
            <person name="Walk T."/>
            <person name="White J."/>
            <person name="Yandava C."/>
            <person name="Izard J."/>
            <person name="Baranova O.V."/>
            <person name="Blanton J.M."/>
            <person name="Tanner A.C."/>
            <person name="Dewhirst F.E."/>
            <person name="Haas B."/>
            <person name="Nusbaum C."/>
            <person name="Birren B."/>
        </authorList>
    </citation>
    <scope>NUCLEOTIDE SEQUENCE [LARGE SCALE GENOMIC DNA]</scope>
    <source>
        <strain evidence="1">1-1 BBBD Race 1</strain>
    </source>
</reference>
<dbReference type="AlphaFoldDB" id="A0A180GCL5"/>
<evidence type="ECO:0000313" key="3">
    <source>
        <dbReference type="Proteomes" id="UP000005240"/>
    </source>
</evidence>
<accession>A0A180GCL5</accession>
<sequence length="396" mass="45399">MTSVERNPVLQTAFTHLFWALSNFQTVYDERRDPGSTDLVEIHSRLLPLLQKQIVDLVSSFKMIDFENGPVPELALFPKVAAFQHTWERTNAAIVSIALRPDQPDFTQDHDCKDFKQFRCSRLMNGFDDLRYFDFGFLECGRELAQGSADDETAPELDSDAIENPQEQEDWQAAKKREMLIRADHCTLAIDDIVQRLKRSDLGLLQEKWQGWIGSPSDACSISYMVSLSFLFDPKPATQKARNTELTPLLRSARALFIVFRVFYKKLSDSSTNKLPFALKDVSSDDMELILWKTKPPPALCEDFLYVIMDVYYQDDIDPFQQGIFRRIAVVLRAEFQKTLDCLKSYLIPLPPDQPGHSDPPFDVDTYFLCVKDQLHATLDNLVRISNALRPVDEVG</sequence>
<dbReference type="Proteomes" id="UP000005240">
    <property type="component" value="Unassembled WGS sequence"/>
</dbReference>
<dbReference type="PANTHER" id="PTHR33069:SF3">
    <property type="entry name" value="DYNEIN HEAVY CHAIN TAIL DOMAIN-CONTAINING PROTEIN"/>
    <property type="match status" value="1"/>
</dbReference>
<dbReference type="EMBL" id="ADAS02000101">
    <property type="protein sequence ID" value="OAV90437.1"/>
    <property type="molecule type" value="Genomic_DNA"/>
</dbReference>
<dbReference type="PANTHER" id="PTHR33069">
    <property type="entry name" value="CHROMOSOME 7, WHOLE GENOME SHOTGUN SEQUENCE-RELATED"/>
    <property type="match status" value="1"/>
</dbReference>
<reference evidence="2 3" key="3">
    <citation type="journal article" date="2017" name="G3 (Bethesda)">
        <title>Comparative analysis highlights variable genome content of wheat rusts and divergence of the mating loci.</title>
        <authorList>
            <person name="Cuomo C.A."/>
            <person name="Bakkeren G."/>
            <person name="Khalil H.B."/>
            <person name="Panwar V."/>
            <person name="Joly D."/>
            <person name="Linning R."/>
            <person name="Sakthikumar S."/>
            <person name="Song X."/>
            <person name="Adiconis X."/>
            <person name="Fan L."/>
            <person name="Goldberg J.M."/>
            <person name="Levin J.Z."/>
            <person name="Young S."/>
            <person name="Zeng Q."/>
            <person name="Anikster Y."/>
            <person name="Bruce M."/>
            <person name="Wang M."/>
            <person name="Yin C."/>
            <person name="McCallum B."/>
            <person name="Szabo L.J."/>
            <person name="Hulbert S."/>
            <person name="Chen X."/>
            <person name="Fellers J.P."/>
        </authorList>
    </citation>
    <scope>NUCLEOTIDE SEQUENCE</scope>
    <source>
        <strain evidence="2">isolate 1-1 / race 1 (BBBD)</strain>
        <strain evidence="3">Isolate 1-1 / race 1 (BBBD)</strain>
    </source>
</reference>
<gene>
    <name evidence="1" type="ORF">PTTG_03951</name>
</gene>